<dbReference type="Proteomes" id="UP000075886">
    <property type="component" value="Unassembled WGS sequence"/>
</dbReference>
<dbReference type="VEuPathDB" id="VectorBase:AFAF009051"/>
<proteinExistence type="predicted"/>
<dbReference type="EMBL" id="AXCN02002037">
    <property type="status" value="NOT_ANNOTATED_CDS"/>
    <property type="molecule type" value="Genomic_DNA"/>
</dbReference>
<accession>A0A182QFC9</accession>
<keyword evidence="2" id="KW-1185">Reference proteome</keyword>
<reference evidence="1" key="2">
    <citation type="submission" date="2020-05" db="UniProtKB">
        <authorList>
            <consortium name="EnsemblMetazoa"/>
        </authorList>
    </citation>
    <scope>IDENTIFICATION</scope>
    <source>
        <strain evidence="1">FAR1</strain>
    </source>
</reference>
<evidence type="ECO:0000313" key="2">
    <source>
        <dbReference type="Proteomes" id="UP000075886"/>
    </source>
</evidence>
<reference evidence="2" key="1">
    <citation type="submission" date="2014-01" db="EMBL/GenBank/DDBJ databases">
        <title>The Genome Sequence of Anopheles farauti FAR1 (V2).</title>
        <authorList>
            <consortium name="The Broad Institute Genomics Platform"/>
            <person name="Neafsey D.E."/>
            <person name="Besansky N."/>
            <person name="Howell P."/>
            <person name="Walton C."/>
            <person name="Young S.K."/>
            <person name="Zeng Q."/>
            <person name="Gargeya S."/>
            <person name="Fitzgerald M."/>
            <person name="Haas B."/>
            <person name="Abouelleil A."/>
            <person name="Allen A.W."/>
            <person name="Alvarado L."/>
            <person name="Arachchi H.M."/>
            <person name="Berlin A.M."/>
            <person name="Chapman S.B."/>
            <person name="Gainer-Dewar J."/>
            <person name="Goldberg J."/>
            <person name="Griggs A."/>
            <person name="Gujja S."/>
            <person name="Hansen M."/>
            <person name="Howarth C."/>
            <person name="Imamovic A."/>
            <person name="Ireland A."/>
            <person name="Larimer J."/>
            <person name="McCowan C."/>
            <person name="Murphy C."/>
            <person name="Pearson M."/>
            <person name="Poon T.W."/>
            <person name="Priest M."/>
            <person name="Roberts A."/>
            <person name="Saif S."/>
            <person name="Shea T."/>
            <person name="Sisk P."/>
            <person name="Sykes S."/>
            <person name="Wortman J."/>
            <person name="Nusbaum C."/>
            <person name="Birren B."/>
        </authorList>
    </citation>
    <scope>NUCLEOTIDE SEQUENCE [LARGE SCALE GENOMIC DNA]</scope>
    <source>
        <strain evidence="2">FAR1</strain>
    </source>
</reference>
<sequence length="155" mass="16973">MQFDLTLCETGMAVQRWLMSAYADFADNCGISDISPRANRSFPELHTYAAAVNEAACGYLRCRKSSMLSFRSDIFTGVRNLRRLGALPAAFSFSRLATRTRVAIFGGDLHTGTMAATGSCRFCFSTPPGGALGTPPSLRATRHDVRRSYTRFQVA</sequence>
<dbReference type="AlphaFoldDB" id="A0A182QFC9"/>
<protein>
    <submittedName>
        <fullName evidence="1">Uncharacterized protein</fullName>
    </submittedName>
</protein>
<name>A0A182QFC9_9DIPT</name>
<dbReference type="EnsemblMetazoa" id="AFAF009051-RA">
    <property type="protein sequence ID" value="AFAF009051-PA"/>
    <property type="gene ID" value="AFAF009051"/>
</dbReference>
<organism evidence="1 2">
    <name type="scientific">Anopheles farauti</name>
    <dbReference type="NCBI Taxonomy" id="69004"/>
    <lineage>
        <taxon>Eukaryota</taxon>
        <taxon>Metazoa</taxon>
        <taxon>Ecdysozoa</taxon>
        <taxon>Arthropoda</taxon>
        <taxon>Hexapoda</taxon>
        <taxon>Insecta</taxon>
        <taxon>Pterygota</taxon>
        <taxon>Neoptera</taxon>
        <taxon>Endopterygota</taxon>
        <taxon>Diptera</taxon>
        <taxon>Nematocera</taxon>
        <taxon>Culicoidea</taxon>
        <taxon>Culicidae</taxon>
        <taxon>Anophelinae</taxon>
        <taxon>Anopheles</taxon>
    </lineage>
</organism>
<evidence type="ECO:0000313" key="1">
    <source>
        <dbReference type="EnsemblMetazoa" id="AFAF009051-PA"/>
    </source>
</evidence>